<dbReference type="OMA" id="AMMEADW"/>
<feature type="region of interest" description="Disordered" evidence="11">
    <location>
        <begin position="107"/>
        <end position="282"/>
    </location>
</feature>
<dbReference type="InParanoid" id="G8YL50"/>
<keyword evidence="2" id="KW-0723">Serine/threonine-protein kinase</keyword>
<dbReference type="Gene3D" id="1.10.510.10">
    <property type="entry name" value="Transferase(Phosphotransferase) domain 1"/>
    <property type="match status" value="1"/>
</dbReference>
<dbReference type="InterPro" id="IPR008271">
    <property type="entry name" value="Ser/Thr_kinase_AS"/>
</dbReference>
<dbReference type="GO" id="GO:0030447">
    <property type="term" value="P:filamentous growth"/>
    <property type="evidence" value="ECO:0007669"/>
    <property type="project" value="UniProtKB-ARBA"/>
</dbReference>
<feature type="compositionally biased region" description="Low complexity" evidence="11">
    <location>
        <begin position="269"/>
        <end position="279"/>
    </location>
</feature>
<dbReference type="FunFam" id="1.10.510.10:FF:000183">
    <property type="entry name" value="Serine/threonine-protein kinase hal4"/>
    <property type="match status" value="1"/>
</dbReference>
<evidence type="ECO:0000256" key="4">
    <source>
        <dbReference type="ARBA" id="ARBA00022741"/>
    </source>
</evidence>
<evidence type="ECO:0000256" key="9">
    <source>
        <dbReference type="ARBA" id="ARBA00078109"/>
    </source>
</evidence>
<dbReference type="Proteomes" id="UP000005222">
    <property type="component" value="Chromosome F"/>
</dbReference>
<dbReference type="FunCoup" id="G8YL50">
    <property type="interactions" value="264"/>
</dbReference>
<name>G8YL50_PICSO</name>
<dbReference type="GO" id="GO:0030003">
    <property type="term" value="P:intracellular monoatomic cation homeostasis"/>
    <property type="evidence" value="ECO:0007669"/>
    <property type="project" value="TreeGrafter"/>
</dbReference>
<dbReference type="eggNOG" id="KOG0590">
    <property type="taxonomic scope" value="Eukaryota"/>
</dbReference>
<evidence type="ECO:0000313" key="13">
    <source>
        <dbReference type="EMBL" id="CCE88784.1"/>
    </source>
</evidence>
<dbReference type="PANTHER" id="PTHR24343:SF558">
    <property type="entry name" value="PROTEIN KINASE DOMAIN-CONTAINING PROTEIN"/>
    <property type="match status" value="1"/>
</dbReference>
<evidence type="ECO:0000256" key="8">
    <source>
        <dbReference type="ARBA" id="ARBA00048679"/>
    </source>
</evidence>
<dbReference type="Pfam" id="PF00069">
    <property type="entry name" value="Pkinase"/>
    <property type="match status" value="1"/>
</dbReference>
<dbReference type="CDD" id="cd13994">
    <property type="entry name" value="STKc_HAL4_like"/>
    <property type="match status" value="1"/>
</dbReference>
<feature type="compositionally biased region" description="Low complexity" evidence="11">
    <location>
        <begin position="207"/>
        <end position="218"/>
    </location>
</feature>
<dbReference type="AlphaFoldDB" id="G8YL50"/>
<dbReference type="EC" id="2.7.11.1" evidence="1"/>
<dbReference type="GO" id="GO:0005524">
    <property type="term" value="F:ATP binding"/>
    <property type="evidence" value="ECO:0007669"/>
    <property type="project" value="UniProtKB-UniRule"/>
</dbReference>
<evidence type="ECO:0000256" key="11">
    <source>
        <dbReference type="SAM" id="MobiDB-lite"/>
    </source>
</evidence>
<evidence type="ECO:0000256" key="3">
    <source>
        <dbReference type="ARBA" id="ARBA00022679"/>
    </source>
</evidence>
<dbReference type="PROSITE" id="PS00107">
    <property type="entry name" value="PROTEIN_KINASE_ATP"/>
    <property type="match status" value="1"/>
</dbReference>
<dbReference type="EMBL" id="FO082054">
    <property type="protein sequence ID" value="CCE88784.1"/>
    <property type="molecule type" value="Genomic_DNA"/>
</dbReference>
<keyword evidence="6 10" id="KW-0067">ATP-binding</keyword>
<comment type="catalytic activity">
    <reaction evidence="8">
        <text>L-seryl-[protein] + ATP = O-phospho-L-seryl-[protein] + ADP + H(+)</text>
        <dbReference type="Rhea" id="RHEA:17989"/>
        <dbReference type="Rhea" id="RHEA-COMP:9863"/>
        <dbReference type="Rhea" id="RHEA-COMP:11604"/>
        <dbReference type="ChEBI" id="CHEBI:15378"/>
        <dbReference type="ChEBI" id="CHEBI:29999"/>
        <dbReference type="ChEBI" id="CHEBI:30616"/>
        <dbReference type="ChEBI" id="CHEBI:83421"/>
        <dbReference type="ChEBI" id="CHEBI:456216"/>
        <dbReference type="EC" id="2.7.11.1"/>
    </reaction>
</comment>
<feature type="binding site" evidence="10">
    <location>
        <position position="416"/>
    </location>
    <ligand>
        <name>ATP</name>
        <dbReference type="ChEBI" id="CHEBI:30616"/>
    </ligand>
</feature>
<gene>
    <name evidence="13" type="primary">Piso0_001566</name>
    <name evidence="13" type="ORF">GNLVRS01_PISO0F09201g</name>
</gene>
<feature type="compositionally biased region" description="Low complexity" evidence="11">
    <location>
        <begin position="241"/>
        <end position="259"/>
    </location>
</feature>
<keyword evidence="5" id="KW-0418">Kinase</keyword>
<evidence type="ECO:0000256" key="5">
    <source>
        <dbReference type="ARBA" id="ARBA00022777"/>
    </source>
</evidence>
<evidence type="ECO:0000256" key="10">
    <source>
        <dbReference type="PROSITE-ProRule" id="PRU10141"/>
    </source>
</evidence>
<dbReference type="InterPro" id="IPR000719">
    <property type="entry name" value="Prot_kinase_dom"/>
</dbReference>
<feature type="compositionally biased region" description="Polar residues" evidence="11">
    <location>
        <begin position="224"/>
        <end position="240"/>
    </location>
</feature>
<keyword evidence="14" id="KW-1185">Reference proteome</keyword>
<feature type="domain" description="Protein kinase" evidence="12">
    <location>
        <begin position="380"/>
        <end position="654"/>
    </location>
</feature>
<dbReference type="STRING" id="559304.G8YL50"/>
<dbReference type="GO" id="GO:0005829">
    <property type="term" value="C:cytosol"/>
    <property type="evidence" value="ECO:0007669"/>
    <property type="project" value="TreeGrafter"/>
</dbReference>
<dbReference type="SMART" id="SM00220">
    <property type="entry name" value="S_TKc"/>
    <property type="match status" value="1"/>
</dbReference>
<dbReference type="PROSITE" id="PS50011">
    <property type="entry name" value="PROTEIN_KINASE_DOM"/>
    <property type="match status" value="1"/>
</dbReference>
<proteinExistence type="predicted"/>
<dbReference type="OrthoDB" id="6513151at2759"/>
<accession>G8YL50</accession>
<reference evidence="13 14" key="1">
    <citation type="journal article" date="2012" name="G3 (Bethesda)">
        <title>Pichia sorbitophila, an interspecies yeast hybrid reveals early steps of genome resolution following polyploidization.</title>
        <authorList>
            <person name="Leh Louis V."/>
            <person name="Despons L."/>
            <person name="Friedrich A."/>
            <person name="Martin T."/>
            <person name="Durrens P."/>
            <person name="Casaregola S."/>
            <person name="Neuveglise C."/>
            <person name="Fairhead C."/>
            <person name="Marck C."/>
            <person name="Cruz J.A."/>
            <person name="Straub M.L."/>
            <person name="Kugler V."/>
            <person name="Sacerdot C."/>
            <person name="Uzunov Z."/>
            <person name="Thierry A."/>
            <person name="Weiss S."/>
            <person name="Bleykasten C."/>
            <person name="De Montigny J."/>
            <person name="Jacques N."/>
            <person name="Jung P."/>
            <person name="Lemaire M."/>
            <person name="Mallet S."/>
            <person name="Morel G."/>
            <person name="Richard G.F."/>
            <person name="Sarkar A."/>
            <person name="Savel G."/>
            <person name="Schacherer J."/>
            <person name="Seret M.L."/>
            <person name="Talla E."/>
            <person name="Samson G."/>
            <person name="Jubin C."/>
            <person name="Poulain J."/>
            <person name="Vacherie B."/>
            <person name="Barbe V."/>
            <person name="Pelletier E."/>
            <person name="Sherman D.J."/>
            <person name="Westhof E."/>
            <person name="Weissenbach J."/>
            <person name="Baret P.V."/>
            <person name="Wincker P."/>
            <person name="Gaillardin C."/>
            <person name="Dujon B."/>
            <person name="Souciet J.L."/>
        </authorList>
    </citation>
    <scope>NUCLEOTIDE SEQUENCE [LARGE SCALE GENOMIC DNA]</scope>
    <source>
        <strain evidence="14">ATCC MYA-4447 / BCRC 22081 / CBS 7064 / NBRC 10061 / NRRL Y-12695</strain>
    </source>
</reference>
<keyword evidence="4 10" id="KW-0547">Nucleotide-binding</keyword>
<evidence type="ECO:0000259" key="12">
    <source>
        <dbReference type="PROSITE" id="PS50011"/>
    </source>
</evidence>
<sequence>MGDSKSKKTFTKLGKLFGVSSSNLEQLHSSHVNSGEGTPIGGVKSEVLSEAARSKGAPAKAQGSSGEEDQENDEVSPLPTDHVSRSENGGVSADGLALHFAAQKRLQGTSGGTLPGALSGSAAAEALSASGGSQAGISGQHVSPSPTIRSNSSTPVNNGGHVESTSRSSVSSNENGLVHPQPKLPASTPNYDARVSSTTTSGTPVYSPLTSSRPSSSSGHAQKKPTSTNFNTPAVSASTNTSRPGSKSVSRSSSVNTKPVSGKERDATSRSTSPSAAAKPRFRMLDNGLHEHNLKSAKRQEKLSNMIKDLLGAKKLRDEAKSAVPNILQNNHGSAKQQEKPPTLFAGLVTQLKNGNSFYSDPILGPSEQQDCRSFVEKYGRCQEVVGRGSFGVVRVSHKKVGFGGNTSDEMLYAVKEFKRRPNESEKKYNRRLTSEFCISSSLKHVNIIDTLDLLKDAKGDYCEVMEYCSGGDLYTLIIASGKLEYAEADCFFKQLIRGVNYMHNMGVSHRDLKPENLLLTQNGVLKITDFGNGECFKMAWESDIQLSEGICGSSPYIAPEEFTQESFDPRGVDIWACGVIYMAMRTGRQLWKLADGKKDDFFKEYLAKRKDASGYEPIESLKRARCRNVIYSILDPKPERRINGKQILNSEWGREIKLCEAAEIRSTNSHQQSHASD</sequence>
<feature type="region of interest" description="Disordered" evidence="11">
    <location>
        <begin position="28"/>
        <end position="91"/>
    </location>
</feature>
<evidence type="ECO:0000256" key="2">
    <source>
        <dbReference type="ARBA" id="ARBA00022527"/>
    </source>
</evidence>
<dbReference type="HOGENOM" id="CLU_000288_127_1_1"/>
<organism evidence="13 14">
    <name type="scientific">Pichia sorbitophila (strain ATCC MYA-4447 / BCRC 22081 / CBS 7064 / NBRC 10061 / NRRL Y-12695)</name>
    <name type="common">Hybrid yeast</name>
    <dbReference type="NCBI Taxonomy" id="559304"/>
    <lineage>
        <taxon>Eukaryota</taxon>
        <taxon>Fungi</taxon>
        <taxon>Dikarya</taxon>
        <taxon>Ascomycota</taxon>
        <taxon>Saccharomycotina</taxon>
        <taxon>Pichiomycetes</taxon>
        <taxon>Debaryomycetaceae</taxon>
        <taxon>Millerozyma</taxon>
    </lineage>
</organism>
<comment type="catalytic activity">
    <reaction evidence="7">
        <text>L-threonyl-[protein] + ATP = O-phospho-L-threonyl-[protein] + ADP + H(+)</text>
        <dbReference type="Rhea" id="RHEA:46608"/>
        <dbReference type="Rhea" id="RHEA-COMP:11060"/>
        <dbReference type="Rhea" id="RHEA-COMP:11605"/>
        <dbReference type="ChEBI" id="CHEBI:15378"/>
        <dbReference type="ChEBI" id="CHEBI:30013"/>
        <dbReference type="ChEBI" id="CHEBI:30616"/>
        <dbReference type="ChEBI" id="CHEBI:61977"/>
        <dbReference type="ChEBI" id="CHEBI:456216"/>
        <dbReference type="EC" id="2.7.11.1"/>
    </reaction>
</comment>
<evidence type="ECO:0000256" key="6">
    <source>
        <dbReference type="ARBA" id="ARBA00022840"/>
    </source>
</evidence>
<dbReference type="InterPro" id="IPR011009">
    <property type="entry name" value="Kinase-like_dom_sf"/>
</dbReference>
<evidence type="ECO:0000256" key="7">
    <source>
        <dbReference type="ARBA" id="ARBA00047899"/>
    </source>
</evidence>
<keyword evidence="3" id="KW-0808">Transferase</keyword>
<dbReference type="SUPFAM" id="SSF56112">
    <property type="entry name" value="Protein kinase-like (PK-like)"/>
    <property type="match status" value="1"/>
</dbReference>
<feature type="compositionally biased region" description="Polar residues" evidence="11">
    <location>
        <begin position="140"/>
        <end position="157"/>
    </location>
</feature>
<dbReference type="PANTHER" id="PTHR24343">
    <property type="entry name" value="SERINE/THREONINE KINASE"/>
    <property type="match status" value="1"/>
</dbReference>
<feature type="compositionally biased region" description="Polar residues" evidence="11">
    <location>
        <begin position="187"/>
        <end position="204"/>
    </location>
</feature>
<evidence type="ECO:0000313" key="14">
    <source>
        <dbReference type="Proteomes" id="UP000005222"/>
    </source>
</evidence>
<dbReference type="GO" id="GO:0004674">
    <property type="term" value="F:protein serine/threonine kinase activity"/>
    <property type="evidence" value="ECO:0007669"/>
    <property type="project" value="UniProtKB-KW"/>
</dbReference>
<protein>
    <recommendedName>
        <fullName evidence="1">non-specific serine/threonine protein kinase</fullName>
        <ecNumber evidence="1">2.7.11.1</ecNumber>
    </recommendedName>
    <alternativeName>
        <fullName evidence="9">Halotolerance protein 4</fullName>
    </alternativeName>
</protein>
<dbReference type="InterPro" id="IPR017441">
    <property type="entry name" value="Protein_kinase_ATP_BS"/>
</dbReference>
<dbReference type="PROSITE" id="PS00108">
    <property type="entry name" value="PROTEIN_KINASE_ST"/>
    <property type="match status" value="1"/>
</dbReference>
<feature type="compositionally biased region" description="Low complexity" evidence="11">
    <location>
        <begin position="115"/>
        <end position="139"/>
    </location>
</feature>
<evidence type="ECO:0000256" key="1">
    <source>
        <dbReference type="ARBA" id="ARBA00012513"/>
    </source>
</evidence>